<feature type="transmembrane region" description="Helical" evidence="6">
    <location>
        <begin position="214"/>
        <end position="232"/>
    </location>
</feature>
<proteinExistence type="inferred from homology"/>
<dbReference type="PRINTS" id="PR01036">
    <property type="entry name" value="TCRTETB"/>
</dbReference>
<sequence>MMAGTTKGRSGTKGCRFVFPKPDRAVNPTMAVVEEKPPAQPVPPPEAAQYPSLAKVVLIMIALYASVFLIFLDKLIVTAAIPRITDEFNSLGDIGWYGSAFMLTAAASQLVYGRIYTFYPAKWVLLASITLFEIGSAVCGAAPSSTALIGGRAIAGLGTGGIASGTMVIIVLLLPLRLRPIFQSLNGGIFGVASVLGPVLGGVFTTRLTWRWCFYINLPFGGAALTAIFFLLNTPPPRNGGMGIKEQFLLLDPLGNLALIPSVTSLLLALEWGGSTYPWSSWRILLLFILSAVLFGIFIFAEIWNQEKALIPPRIFKQRSVLAGTLWTTCMSASMTVMLYYLPLWFQVIRNTNAEISGIMILPFVLSMVVTVISCGFLVAILGYYNPFMYASTILMSVAVGLLSTLQPTTPSPKWIGYQVLFGIGLGMGFMQANVAVQTCLDRADVPVGASLMMFTNQLSGAVFLAIAETLFSNILDASLRDMPGWDGSVASSGASNIRNIFSGDQLTEAVQAYSGAIVKTFLLALGVACLSVVGAVMMEWKSVKKAKEGAAAARAGGEGR</sequence>
<feature type="transmembrane region" description="Helical" evidence="6">
    <location>
        <begin position="388"/>
        <end position="406"/>
    </location>
</feature>
<keyword evidence="5 6" id="KW-0472">Membrane</keyword>
<feature type="transmembrane region" description="Helical" evidence="6">
    <location>
        <begin position="418"/>
        <end position="437"/>
    </location>
</feature>
<dbReference type="InterPro" id="IPR020846">
    <property type="entry name" value="MFS_dom"/>
</dbReference>
<dbReference type="InterPro" id="IPR011701">
    <property type="entry name" value="MFS"/>
</dbReference>
<dbReference type="PANTHER" id="PTHR23501:SF201">
    <property type="entry name" value="MFS AFLATOXIN EFFLUX PUMP"/>
    <property type="match status" value="1"/>
</dbReference>
<organism evidence="8 9">
    <name type="scientific">Aspergillus ellipticus CBS 707.79</name>
    <dbReference type="NCBI Taxonomy" id="1448320"/>
    <lineage>
        <taxon>Eukaryota</taxon>
        <taxon>Fungi</taxon>
        <taxon>Dikarya</taxon>
        <taxon>Ascomycota</taxon>
        <taxon>Pezizomycotina</taxon>
        <taxon>Eurotiomycetes</taxon>
        <taxon>Eurotiomycetidae</taxon>
        <taxon>Eurotiales</taxon>
        <taxon>Aspergillaceae</taxon>
        <taxon>Aspergillus</taxon>
        <taxon>Aspergillus subgen. Circumdati</taxon>
    </lineage>
</organism>
<evidence type="ECO:0000313" key="8">
    <source>
        <dbReference type="EMBL" id="PYH94687.1"/>
    </source>
</evidence>
<dbReference type="VEuPathDB" id="FungiDB:BO71DRAFT_483607"/>
<evidence type="ECO:0000256" key="6">
    <source>
        <dbReference type="SAM" id="Phobius"/>
    </source>
</evidence>
<dbReference type="SUPFAM" id="SSF103473">
    <property type="entry name" value="MFS general substrate transporter"/>
    <property type="match status" value="1"/>
</dbReference>
<dbReference type="Gene3D" id="1.20.1250.20">
    <property type="entry name" value="MFS general substrate transporter like domains"/>
    <property type="match status" value="1"/>
</dbReference>
<comment type="subcellular location">
    <subcellularLocation>
        <location evidence="1">Membrane</location>
        <topology evidence="1">Multi-pass membrane protein</topology>
    </subcellularLocation>
</comment>
<evidence type="ECO:0000259" key="7">
    <source>
        <dbReference type="PROSITE" id="PS50850"/>
    </source>
</evidence>
<dbReference type="PANTHER" id="PTHR23501">
    <property type="entry name" value="MAJOR FACILITATOR SUPERFAMILY"/>
    <property type="match status" value="1"/>
</dbReference>
<dbReference type="AlphaFoldDB" id="A0A319DKS2"/>
<feature type="transmembrane region" description="Helical" evidence="6">
    <location>
        <begin position="124"/>
        <end position="143"/>
    </location>
</feature>
<feature type="domain" description="Major facilitator superfamily (MFS) profile" evidence="7">
    <location>
        <begin position="59"/>
        <end position="544"/>
    </location>
</feature>
<evidence type="ECO:0000256" key="1">
    <source>
        <dbReference type="ARBA" id="ARBA00004141"/>
    </source>
</evidence>
<dbReference type="Gene3D" id="1.20.1720.10">
    <property type="entry name" value="Multidrug resistance protein D"/>
    <property type="match status" value="1"/>
</dbReference>
<dbReference type="Proteomes" id="UP000247810">
    <property type="component" value="Unassembled WGS sequence"/>
</dbReference>
<dbReference type="FunFam" id="1.20.1720.10:FF:000012">
    <property type="entry name" value="MFS toxin efflux pump (AflT)"/>
    <property type="match status" value="1"/>
</dbReference>
<feature type="transmembrane region" description="Helical" evidence="6">
    <location>
        <begin position="282"/>
        <end position="301"/>
    </location>
</feature>
<feature type="transmembrane region" description="Helical" evidence="6">
    <location>
        <begin position="361"/>
        <end position="381"/>
    </location>
</feature>
<feature type="transmembrane region" description="Helical" evidence="6">
    <location>
        <begin position="149"/>
        <end position="176"/>
    </location>
</feature>
<dbReference type="GO" id="GO:0022857">
    <property type="term" value="F:transmembrane transporter activity"/>
    <property type="evidence" value="ECO:0007669"/>
    <property type="project" value="InterPro"/>
</dbReference>
<evidence type="ECO:0000256" key="4">
    <source>
        <dbReference type="ARBA" id="ARBA00022989"/>
    </source>
</evidence>
<dbReference type="OrthoDB" id="10021397at2759"/>
<gene>
    <name evidence="8" type="ORF">BO71DRAFT_483607</name>
</gene>
<accession>A0A319DKS2</accession>
<evidence type="ECO:0000256" key="3">
    <source>
        <dbReference type="ARBA" id="ARBA00022692"/>
    </source>
</evidence>
<dbReference type="FunFam" id="1.20.1250.20:FF:000196">
    <property type="entry name" value="MFS toxin efflux pump (AflT)"/>
    <property type="match status" value="1"/>
</dbReference>
<feature type="transmembrane region" description="Helical" evidence="6">
    <location>
        <begin position="253"/>
        <end position="270"/>
    </location>
</feature>
<name>A0A319DKS2_9EURO</name>
<dbReference type="InterPro" id="IPR036259">
    <property type="entry name" value="MFS_trans_sf"/>
</dbReference>
<dbReference type="PROSITE" id="PS50850">
    <property type="entry name" value="MFS"/>
    <property type="match status" value="1"/>
</dbReference>
<evidence type="ECO:0000256" key="5">
    <source>
        <dbReference type="ARBA" id="ARBA00023136"/>
    </source>
</evidence>
<reference evidence="8 9" key="1">
    <citation type="submission" date="2018-02" db="EMBL/GenBank/DDBJ databases">
        <title>The genomes of Aspergillus section Nigri reveals drivers in fungal speciation.</title>
        <authorList>
            <consortium name="DOE Joint Genome Institute"/>
            <person name="Vesth T.C."/>
            <person name="Nybo J."/>
            <person name="Theobald S."/>
            <person name="Brandl J."/>
            <person name="Frisvad J.C."/>
            <person name="Nielsen K.F."/>
            <person name="Lyhne E.K."/>
            <person name="Kogle M.E."/>
            <person name="Kuo A."/>
            <person name="Riley R."/>
            <person name="Clum A."/>
            <person name="Nolan M."/>
            <person name="Lipzen A."/>
            <person name="Salamov A."/>
            <person name="Henrissat B."/>
            <person name="Wiebenga A."/>
            <person name="De vries R.P."/>
            <person name="Grigoriev I.V."/>
            <person name="Mortensen U.H."/>
            <person name="Andersen M.R."/>
            <person name="Baker S.E."/>
        </authorList>
    </citation>
    <scope>NUCLEOTIDE SEQUENCE [LARGE SCALE GENOMIC DNA]</scope>
    <source>
        <strain evidence="8 9">CBS 707.79</strain>
    </source>
</reference>
<protein>
    <submittedName>
        <fullName evidence="8">MFS general substrate transporter</fullName>
    </submittedName>
</protein>
<feature type="transmembrane region" description="Helical" evidence="6">
    <location>
        <begin position="188"/>
        <end position="208"/>
    </location>
</feature>
<evidence type="ECO:0000313" key="9">
    <source>
        <dbReference type="Proteomes" id="UP000247810"/>
    </source>
</evidence>
<feature type="transmembrane region" description="Helical" evidence="6">
    <location>
        <begin position="517"/>
        <end position="538"/>
    </location>
</feature>
<dbReference type="Pfam" id="PF07690">
    <property type="entry name" value="MFS_1"/>
    <property type="match status" value="1"/>
</dbReference>
<keyword evidence="4 6" id="KW-1133">Transmembrane helix</keyword>
<keyword evidence="3 6" id="KW-0812">Transmembrane</keyword>
<comment type="similarity">
    <text evidence="2">Belongs to the major facilitator superfamily. TCR/Tet family.</text>
</comment>
<dbReference type="EMBL" id="KZ825867">
    <property type="protein sequence ID" value="PYH94687.1"/>
    <property type="molecule type" value="Genomic_DNA"/>
</dbReference>
<keyword evidence="9" id="KW-1185">Reference proteome</keyword>
<feature type="transmembrane region" description="Helical" evidence="6">
    <location>
        <begin position="321"/>
        <end position="341"/>
    </location>
</feature>
<dbReference type="STRING" id="1448320.A0A319DKS2"/>
<feature type="transmembrane region" description="Helical" evidence="6">
    <location>
        <begin position="94"/>
        <end position="112"/>
    </location>
</feature>
<dbReference type="GO" id="GO:0005886">
    <property type="term" value="C:plasma membrane"/>
    <property type="evidence" value="ECO:0007669"/>
    <property type="project" value="TreeGrafter"/>
</dbReference>
<feature type="transmembrane region" description="Helical" evidence="6">
    <location>
        <begin position="56"/>
        <end position="82"/>
    </location>
</feature>
<dbReference type="CDD" id="cd17502">
    <property type="entry name" value="MFS_Azr1_MDR_like"/>
    <property type="match status" value="1"/>
</dbReference>
<evidence type="ECO:0000256" key="2">
    <source>
        <dbReference type="ARBA" id="ARBA00007520"/>
    </source>
</evidence>